<sequence>MSDKTTLERILDGDTSIDYTKLKNVSGMTLKALADLARKRIYEQVPDTEKLLNEYERLKSEYQLINMRYESAESIIRVLNTTVETQASFINSLKDQVKQQSTFLQHSTPRSNSLTSDSSQNHDDDENNNNRQSSSNHHDENNNSRQSPPTESSTMRLSQLHSTGTSTSSQLKYNDAELRLLRLSISDINNRSIKTTRDNLTFRAKLHHDCSPERVEIAISTISQIEAVHSRLSFKSVEELRDITDTWEHFLNWLESALHVRSTN</sequence>
<evidence type="ECO:0000256" key="1">
    <source>
        <dbReference type="SAM" id="Coils"/>
    </source>
</evidence>
<organism evidence="3 4">
    <name type="scientific">Heterostelium pallidum (strain ATCC 26659 / Pp 5 / PN500)</name>
    <name type="common">Cellular slime mold</name>
    <name type="synonym">Polysphondylium pallidum</name>
    <dbReference type="NCBI Taxonomy" id="670386"/>
    <lineage>
        <taxon>Eukaryota</taxon>
        <taxon>Amoebozoa</taxon>
        <taxon>Evosea</taxon>
        <taxon>Eumycetozoa</taxon>
        <taxon>Dictyostelia</taxon>
        <taxon>Acytosteliales</taxon>
        <taxon>Acytosteliaceae</taxon>
        <taxon>Heterostelium</taxon>
    </lineage>
</organism>
<feature type="region of interest" description="Disordered" evidence="2">
    <location>
        <begin position="100"/>
        <end position="169"/>
    </location>
</feature>
<feature type="compositionally biased region" description="Polar residues" evidence="2">
    <location>
        <begin position="100"/>
        <end position="119"/>
    </location>
</feature>
<feature type="coiled-coil region" evidence="1">
    <location>
        <begin position="48"/>
        <end position="75"/>
    </location>
</feature>
<dbReference type="AlphaFoldDB" id="D3BE85"/>
<dbReference type="InParanoid" id="D3BE85"/>
<accession>D3BE85</accession>
<feature type="compositionally biased region" description="Polar residues" evidence="2">
    <location>
        <begin position="145"/>
        <end position="169"/>
    </location>
</feature>
<dbReference type="EMBL" id="ADBJ01000031">
    <property type="protein sequence ID" value="EFA80216.1"/>
    <property type="molecule type" value="Genomic_DNA"/>
</dbReference>
<dbReference type="Proteomes" id="UP000001396">
    <property type="component" value="Unassembled WGS sequence"/>
</dbReference>
<protein>
    <submittedName>
        <fullName evidence="3">Uncharacterized protein</fullName>
    </submittedName>
</protein>
<proteinExistence type="predicted"/>
<dbReference type="RefSeq" id="XP_020432336.1">
    <property type="nucleotide sequence ID" value="XM_020577888.1"/>
</dbReference>
<gene>
    <name evidence="3" type="ORF">PPL_07040</name>
</gene>
<evidence type="ECO:0000313" key="4">
    <source>
        <dbReference type="Proteomes" id="UP000001396"/>
    </source>
</evidence>
<keyword evidence="1" id="KW-0175">Coiled coil</keyword>
<reference evidence="3 4" key="1">
    <citation type="journal article" date="2011" name="Genome Res.">
        <title>Phylogeny-wide analysis of social amoeba genomes highlights ancient origins for complex intercellular communication.</title>
        <authorList>
            <person name="Heidel A.J."/>
            <person name="Lawal H.M."/>
            <person name="Felder M."/>
            <person name="Schilde C."/>
            <person name="Helps N.R."/>
            <person name="Tunggal B."/>
            <person name="Rivero F."/>
            <person name="John U."/>
            <person name="Schleicher M."/>
            <person name="Eichinger L."/>
            <person name="Platzer M."/>
            <person name="Noegel A.A."/>
            <person name="Schaap P."/>
            <person name="Gloeckner G."/>
        </authorList>
    </citation>
    <scope>NUCLEOTIDE SEQUENCE [LARGE SCALE GENOMIC DNA]</scope>
    <source>
        <strain evidence="4">ATCC 26659 / Pp 5 / PN500</strain>
    </source>
</reference>
<dbReference type="GeneID" id="31362521"/>
<comment type="caution">
    <text evidence="3">The sequence shown here is derived from an EMBL/GenBank/DDBJ whole genome shotgun (WGS) entry which is preliminary data.</text>
</comment>
<name>D3BE85_HETP5</name>
<keyword evidence="4" id="KW-1185">Reference proteome</keyword>
<evidence type="ECO:0000313" key="3">
    <source>
        <dbReference type="EMBL" id="EFA80216.1"/>
    </source>
</evidence>
<evidence type="ECO:0000256" key="2">
    <source>
        <dbReference type="SAM" id="MobiDB-lite"/>
    </source>
</evidence>